<organism evidence="1 2">
    <name type="scientific">Gigaspora margarita</name>
    <dbReference type="NCBI Taxonomy" id="4874"/>
    <lineage>
        <taxon>Eukaryota</taxon>
        <taxon>Fungi</taxon>
        <taxon>Fungi incertae sedis</taxon>
        <taxon>Mucoromycota</taxon>
        <taxon>Glomeromycotina</taxon>
        <taxon>Glomeromycetes</taxon>
        <taxon>Diversisporales</taxon>
        <taxon>Gigasporaceae</taxon>
        <taxon>Gigaspora</taxon>
    </lineage>
</organism>
<dbReference type="Proteomes" id="UP000789901">
    <property type="component" value="Unassembled WGS sequence"/>
</dbReference>
<evidence type="ECO:0000313" key="2">
    <source>
        <dbReference type="Proteomes" id="UP000789901"/>
    </source>
</evidence>
<accession>A0ABN7W3C8</accession>
<evidence type="ECO:0000313" key="1">
    <source>
        <dbReference type="EMBL" id="CAG8811776.1"/>
    </source>
</evidence>
<reference evidence="1 2" key="1">
    <citation type="submission" date="2021-06" db="EMBL/GenBank/DDBJ databases">
        <authorList>
            <person name="Kallberg Y."/>
            <person name="Tangrot J."/>
            <person name="Rosling A."/>
        </authorList>
    </citation>
    <scope>NUCLEOTIDE SEQUENCE [LARGE SCALE GENOMIC DNA]</scope>
    <source>
        <strain evidence="1 2">120-4 pot B 10/14</strain>
    </source>
</reference>
<keyword evidence="2" id="KW-1185">Reference proteome</keyword>
<name>A0ABN7W3C8_GIGMA</name>
<protein>
    <submittedName>
        <fullName evidence="1">32206_t:CDS:1</fullName>
    </submittedName>
</protein>
<dbReference type="EMBL" id="CAJVQB010028109">
    <property type="protein sequence ID" value="CAG8811776.1"/>
    <property type="molecule type" value="Genomic_DNA"/>
</dbReference>
<comment type="caution">
    <text evidence="1">The sequence shown here is derived from an EMBL/GenBank/DDBJ whole genome shotgun (WGS) entry which is preliminary data.</text>
</comment>
<proteinExistence type="predicted"/>
<sequence length="215" mass="24401">MLQSNSNSNTNNIINYKEQKNNQTIRSFTYIIKNEGVYPSDNILVTTGTSSPNKFAKKIKIPNNYIIITTWGCGKNKRTICCSIKHKDKNPEFIINHGDKFTETVISILSASNAALIYLQLCDPNSKTTISGSLVFGLQLETLNKIPKTKKRLHKLNQQCNSLVQTIDRNKISHDSYHNLTIDEQNLLREWVISNKKNEIAKIMDQAIKTTSITN</sequence>
<gene>
    <name evidence="1" type="ORF">GMARGA_LOCUS25415</name>
</gene>